<dbReference type="EMBL" id="RHLD01000010">
    <property type="protein sequence ID" value="TPP50762.1"/>
    <property type="molecule type" value="Genomic_DNA"/>
</dbReference>
<evidence type="ECO:0000313" key="2">
    <source>
        <dbReference type="Proteomes" id="UP000318821"/>
    </source>
</evidence>
<comment type="caution">
    <text evidence="1">The sequence shown here is derived from an EMBL/GenBank/DDBJ whole genome shotgun (WGS) entry which is preliminary data.</text>
</comment>
<dbReference type="Proteomes" id="UP000318821">
    <property type="component" value="Unassembled WGS sequence"/>
</dbReference>
<sequence>MAAYYAARFTHAAPHPPNVASAQRPHTAPVILGGGLVGSGAFTAAHLCRFHRKNVQAMPLSHVLVTPRAASRQFFLQSRRPSHRGGTSPMQHLRESDLSFVPIDSDLQPACRLNHRPCCLLHGSARACTPHAVCPHIDSHMASTSLGVAGGHQPTVLPPPASLQGAWVPGKDASAITERAQSATQVRQLQRSIMSAALSAAPPSSDTIAGLCEAGTPVGSRTQQFPQRHGAAVVVGRPLREARQQASPQMKCHLQLLAVQADDQATRLFRDGDIYVFPDPPPLAPCQHPPLLGAHEVPPVADVIRQEPRQCEAARGLAMHENAHAQLLFRN</sequence>
<proteinExistence type="predicted"/>
<accession>A0A504XP50</accession>
<protein>
    <submittedName>
        <fullName evidence="1">Uncharacterized protein</fullName>
    </submittedName>
</protein>
<reference evidence="2" key="1">
    <citation type="submission" date="2019-02" db="EMBL/GenBank/DDBJ databases">
        <title>FDA dAtabase for Regulatory Grade micrObial Sequences (FDA-ARGOS): Supporting development and validation of Infectious Disease Dx tests.</title>
        <authorList>
            <person name="Duncan R."/>
            <person name="Fisher C."/>
            <person name="Tallon L."/>
            <person name="Sadzewicz L."/>
            <person name="Sengamalay N."/>
            <person name="Ott S."/>
            <person name="Godinez A."/>
            <person name="Nagaraj S."/>
            <person name="Vavikolanu K."/>
            <person name="Vyas G."/>
            <person name="Nadendla S."/>
            <person name="Aluvathingal J."/>
            <person name="Sichtig H."/>
        </authorList>
    </citation>
    <scope>NUCLEOTIDE SEQUENCE [LARGE SCALE GENOMIC DNA]</scope>
    <source>
        <strain evidence="2">FDAARGOS_360</strain>
    </source>
</reference>
<gene>
    <name evidence="1" type="ORF">CGC20_25375</name>
</gene>
<organism evidence="1 2">
    <name type="scientific">Leishmania donovani</name>
    <dbReference type="NCBI Taxonomy" id="5661"/>
    <lineage>
        <taxon>Eukaryota</taxon>
        <taxon>Discoba</taxon>
        <taxon>Euglenozoa</taxon>
        <taxon>Kinetoplastea</taxon>
        <taxon>Metakinetoplastina</taxon>
        <taxon>Trypanosomatida</taxon>
        <taxon>Trypanosomatidae</taxon>
        <taxon>Leishmaniinae</taxon>
        <taxon>Leishmania</taxon>
    </lineage>
</organism>
<name>A0A504XP50_LEIDO</name>
<dbReference type="AlphaFoldDB" id="A0A504XP50"/>
<evidence type="ECO:0000313" key="1">
    <source>
        <dbReference type="EMBL" id="TPP50762.1"/>
    </source>
</evidence>